<organism evidence="2 3">
    <name type="scientific">Ornithinimicrobium ciconiae</name>
    <dbReference type="NCBI Taxonomy" id="2594265"/>
    <lineage>
        <taxon>Bacteria</taxon>
        <taxon>Bacillati</taxon>
        <taxon>Actinomycetota</taxon>
        <taxon>Actinomycetes</taxon>
        <taxon>Micrococcales</taxon>
        <taxon>Ornithinimicrobiaceae</taxon>
        <taxon>Ornithinimicrobium</taxon>
    </lineage>
</organism>
<feature type="transmembrane region" description="Helical" evidence="1">
    <location>
        <begin position="144"/>
        <end position="162"/>
    </location>
</feature>
<evidence type="ECO:0000313" key="3">
    <source>
        <dbReference type="Proteomes" id="UP000315395"/>
    </source>
</evidence>
<keyword evidence="3" id="KW-1185">Reference proteome</keyword>
<feature type="transmembrane region" description="Helical" evidence="1">
    <location>
        <begin position="111"/>
        <end position="132"/>
    </location>
</feature>
<feature type="transmembrane region" description="Helical" evidence="1">
    <location>
        <begin position="45"/>
        <end position="69"/>
    </location>
</feature>
<dbReference type="NCBIfam" id="NF038065">
    <property type="entry name" value="Pr6Pr"/>
    <property type="match status" value="1"/>
</dbReference>
<dbReference type="InterPro" id="IPR049713">
    <property type="entry name" value="Pr6Pr-like"/>
</dbReference>
<dbReference type="Proteomes" id="UP000315395">
    <property type="component" value="Chromosome"/>
</dbReference>
<dbReference type="EMBL" id="CP041616">
    <property type="protein sequence ID" value="QDO89091.1"/>
    <property type="molecule type" value="Genomic_DNA"/>
</dbReference>
<accession>A0A516GC38</accession>
<dbReference type="AlphaFoldDB" id="A0A516GC38"/>
<keyword evidence="1" id="KW-0472">Membrane</keyword>
<name>A0A516GC38_9MICO</name>
<sequence>MTAARAWHLLTLVVVLVALVLQTALVIDGASVLDETQVPPLSTRLFQLVCYFTIQSNLLVAVMAAGLVIDPHRDGLLWRVLQTDAVLGITLTGLVHFTLLRPLLDLHGANAVADTLLHVAAPLLAVVGWVLFGPRPRLDARTACWSLVWPIGWLVVTLLLGAMRDWYPYPFLDVAQHGLGTVLLTCAGVTALFLVLLAAMWLAERFLPATPRGTAPPSEPVHG</sequence>
<reference evidence="2 3" key="1">
    <citation type="submission" date="2019-07" db="EMBL/GenBank/DDBJ databases">
        <title>complete genome sequencing of Ornithinimicrobium sp. H23M54.</title>
        <authorList>
            <person name="Bae J.-W."/>
            <person name="Lee S.-Y."/>
        </authorList>
    </citation>
    <scope>NUCLEOTIDE SEQUENCE [LARGE SCALE GENOMIC DNA]</scope>
    <source>
        <strain evidence="2 3">H23M54</strain>
    </source>
</reference>
<evidence type="ECO:0000313" key="2">
    <source>
        <dbReference type="EMBL" id="QDO89091.1"/>
    </source>
</evidence>
<keyword evidence="1" id="KW-0812">Transmembrane</keyword>
<evidence type="ECO:0008006" key="4">
    <source>
        <dbReference type="Google" id="ProtNLM"/>
    </source>
</evidence>
<feature type="transmembrane region" description="Helical" evidence="1">
    <location>
        <begin position="76"/>
        <end position="99"/>
    </location>
</feature>
<dbReference type="OrthoDB" id="9809977at2"/>
<protein>
    <recommendedName>
        <fullName evidence="4">F420-dependent oxidoreductase</fullName>
    </recommendedName>
</protein>
<keyword evidence="1" id="KW-1133">Transmembrane helix</keyword>
<proteinExistence type="predicted"/>
<dbReference type="RefSeq" id="WP_143783768.1">
    <property type="nucleotide sequence ID" value="NZ_CP041616.1"/>
</dbReference>
<evidence type="ECO:0000256" key="1">
    <source>
        <dbReference type="SAM" id="Phobius"/>
    </source>
</evidence>
<feature type="transmembrane region" description="Helical" evidence="1">
    <location>
        <begin position="182"/>
        <end position="203"/>
    </location>
</feature>
<gene>
    <name evidence="2" type="ORF">FNH13_12780</name>
</gene>
<dbReference type="KEGG" id="orz:FNH13_12780"/>